<dbReference type="InterPro" id="IPR003423">
    <property type="entry name" value="OMP_efflux"/>
</dbReference>
<reference evidence="3" key="1">
    <citation type="submission" date="2016-10" db="EMBL/GenBank/DDBJ databases">
        <authorList>
            <person name="Varghese N."/>
            <person name="Submissions S."/>
        </authorList>
    </citation>
    <scope>NUCLEOTIDE SEQUENCE [LARGE SCALE GENOMIC DNA]</scope>
    <source>
        <strain evidence="3">ANC 5109</strain>
    </source>
</reference>
<dbReference type="PANTHER" id="PTHR30203">
    <property type="entry name" value="OUTER MEMBRANE CATION EFFLUX PROTEIN"/>
    <property type="match status" value="1"/>
</dbReference>
<dbReference type="EMBL" id="FNPK01000002">
    <property type="protein sequence ID" value="SDX99618.1"/>
    <property type="molecule type" value="Genomic_DNA"/>
</dbReference>
<dbReference type="Gene3D" id="1.20.1600.10">
    <property type="entry name" value="Outer membrane efflux proteins (OEP)"/>
    <property type="match status" value="1"/>
</dbReference>
<comment type="similarity">
    <text evidence="1">Belongs to the outer membrane factor (OMF) (TC 1.B.17) family.</text>
</comment>
<sequence>MSKKVSTHGMSLNEKTIVQVKQCQLVAFILGISISASIFADHSIASKNQQDSDFNQILMRVEGHQNQIHALQTQQDIATAKLKHSQLWANPSLSVQKTGFKSDQDQELDVEISQPLDIFGQRRSRKNLAKVELSQVDLNQKLYKAETRLAVKYLWSQVLVLQEELKISKTQLTDSQANVDATRLRYRAGSISRLDLDRTLLAHIENQRRTQEMALSLTTVKRQLANLWGAAELDHDLSISRAQLWPTDTTAFVQQALNENLLTQSIQLKKAKQQAHLAYLKAQARPNPNVLLGIINSKQANLNNTESQIRLGVEIPLNIFDRQQYGMQIAQTKQDLLDQQQQYYQQQNRTQLDTLLVELKGLKWQYDLINEQQIPLSESVHQKTLLGFKVGKYSITDVHQASIQLQEQRLNKIQTLKQAWQKSLQAESLALGVDANALMSPDALMKINQNLWQSTNDLSPVVGE</sequence>
<dbReference type="AlphaFoldDB" id="A0A1H3GAE7"/>
<name>A0A1H3GAE7_9GAMM</name>
<keyword evidence="3" id="KW-1185">Reference proteome</keyword>
<dbReference type="PANTHER" id="PTHR30203:SF24">
    <property type="entry name" value="BLR4935 PROTEIN"/>
    <property type="match status" value="1"/>
</dbReference>
<dbReference type="Proteomes" id="UP000199035">
    <property type="component" value="Unassembled WGS sequence"/>
</dbReference>
<dbReference type="SUPFAM" id="SSF56954">
    <property type="entry name" value="Outer membrane efflux proteins (OEP)"/>
    <property type="match status" value="1"/>
</dbReference>
<gene>
    <name evidence="2" type="ORF">SAMN05421643_10265</name>
</gene>
<dbReference type="InterPro" id="IPR010131">
    <property type="entry name" value="MdtP/NodT-like"/>
</dbReference>
<organism evidence="2 3">
    <name type="scientific">Acinetobacter kyonggiensis</name>
    <dbReference type="NCBI Taxonomy" id="595670"/>
    <lineage>
        <taxon>Bacteria</taxon>
        <taxon>Pseudomonadati</taxon>
        <taxon>Pseudomonadota</taxon>
        <taxon>Gammaproteobacteria</taxon>
        <taxon>Moraxellales</taxon>
        <taxon>Moraxellaceae</taxon>
        <taxon>Acinetobacter</taxon>
    </lineage>
</organism>
<evidence type="ECO:0000313" key="2">
    <source>
        <dbReference type="EMBL" id="SDX99618.1"/>
    </source>
</evidence>
<dbReference type="STRING" id="595670.SAMN05421643_10265"/>
<accession>A0A1H3GAE7</accession>
<proteinExistence type="inferred from homology"/>
<evidence type="ECO:0000256" key="1">
    <source>
        <dbReference type="ARBA" id="ARBA00007613"/>
    </source>
</evidence>
<dbReference type="Pfam" id="PF02321">
    <property type="entry name" value="OEP"/>
    <property type="match status" value="1"/>
</dbReference>
<evidence type="ECO:0000313" key="3">
    <source>
        <dbReference type="Proteomes" id="UP000199035"/>
    </source>
</evidence>
<dbReference type="RefSeq" id="WP_092687261.1">
    <property type="nucleotide sequence ID" value="NZ_FNPK01000002.1"/>
</dbReference>
<dbReference type="GO" id="GO:0015562">
    <property type="term" value="F:efflux transmembrane transporter activity"/>
    <property type="evidence" value="ECO:0007669"/>
    <property type="project" value="InterPro"/>
</dbReference>
<protein>
    <submittedName>
        <fullName evidence="2">Outer membrane protein, cobalt-zinc-cadmium efflux system</fullName>
    </submittedName>
</protein>